<dbReference type="Gene3D" id="3.30.420.60">
    <property type="entry name" value="eRF1 domain 2"/>
    <property type="match status" value="1"/>
</dbReference>
<feature type="region of interest" description="Disordered" evidence="1">
    <location>
        <begin position="29"/>
        <end position="48"/>
    </location>
</feature>
<evidence type="ECO:0000313" key="3">
    <source>
        <dbReference type="Proteomes" id="UP000228593"/>
    </source>
</evidence>
<evidence type="ECO:0000313" key="2">
    <source>
        <dbReference type="EMBL" id="PIL41721.1"/>
    </source>
</evidence>
<dbReference type="OrthoDB" id="8562324at2"/>
<protein>
    <submittedName>
        <fullName evidence="2">Translational machinery protein</fullName>
    </submittedName>
</protein>
<dbReference type="RefSeq" id="WP_099914324.1">
    <property type="nucleotide sequence ID" value="NZ_BMHS01000001.1"/>
</dbReference>
<keyword evidence="3" id="KW-1185">Reference proteome</keyword>
<reference evidence="2 3" key="1">
    <citation type="submission" date="2017-10" db="EMBL/GenBank/DDBJ databases">
        <title>Massilia psychrophilum sp. nov., a novel purple-pigmented bacterium isolated from Tianshan glacier, Xinjiang Municipality, China.</title>
        <authorList>
            <person name="Wang H."/>
        </authorList>
    </citation>
    <scope>NUCLEOTIDE SEQUENCE [LARGE SCALE GENOMIC DNA]</scope>
    <source>
        <strain evidence="2 3">JCM 30813</strain>
    </source>
</reference>
<gene>
    <name evidence="2" type="ORF">CR103_01430</name>
</gene>
<accession>A0A2G8T6Q8</accession>
<name>A0A2G8T6Q8_9BURK</name>
<dbReference type="AlphaFoldDB" id="A0A2G8T6Q8"/>
<comment type="caution">
    <text evidence="2">The sequence shown here is derived from an EMBL/GenBank/DDBJ whole genome shotgun (WGS) entry which is preliminary data.</text>
</comment>
<dbReference type="EMBL" id="PDOB01000001">
    <property type="protein sequence ID" value="PIL41721.1"/>
    <property type="molecule type" value="Genomic_DNA"/>
</dbReference>
<organism evidence="2 3">
    <name type="scientific">Massilia psychrophila</name>
    <dbReference type="NCBI Taxonomy" id="1603353"/>
    <lineage>
        <taxon>Bacteria</taxon>
        <taxon>Pseudomonadati</taxon>
        <taxon>Pseudomonadota</taxon>
        <taxon>Betaproteobacteria</taxon>
        <taxon>Burkholderiales</taxon>
        <taxon>Oxalobacteraceae</taxon>
        <taxon>Telluria group</taxon>
        <taxon>Massilia</taxon>
    </lineage>
</organism>
<dbReference type="SUPFAM" id="SSF53137">
    <property type="entry name" value="Translational machinery components"/>
    <property type="match status" value="1"/>
</dbReference>
<feature type="compositionally biased region" description="Basic residues" evidence="1">
    <location>
        <begin position="33"/>
        <end position="44"/>
    </location>
</feature>
<sequence length="126" mass="13688">MSLNNAVVWIDHTKAQVIYFDADASESESLKTHSTHPHPHKRHGDTHAAEDDNTVFFDNIATALNDASTVLVVGPAQEKNVFVTYLKAKVPALAAKIAAVETVDHPSDAQLLTHARKYFVSTGGLK</sequence>
<evidence type="ECO:0000256" key="1">
    <source>
        <dbReference type="SAM" id="MobiDB-lite"/>
    </source>
</evidence>
<dbReference type="InterPro" id="IPR042226">
    <property type="entry name" value="eFR1_2_sf"/>
</dbReference>
<dbReference type="Proteomes" id="UP000228593">
    <property type="component" value="Unassembled WGS sequence"/>
</dbReference>
<proteinExistence type="predicted"/>